<feature type="domain" description="DTW" evidence="6">
    <location>
        <begin position="2"/>
        <end position="155"/>
    </location>
</feature>
<evidence type="ECO:0000259" key="6">
    <source>
        <dbReference type="SMART" id="SM01144"/>
    </source>
</evidence>
<keyword evidence="2" id="KW-0808">Transferase</keyword>
<accession>A0ABT5FBT2</accession>
<dbReference type="PANTHER" id="PTHR21392">
    <property type="entry name" value="TRNA-URIDINE AMINOCARBOXYPROPYLTRANSFERASE 2"/>
    <property type="match status" value="1"/>
</dbReference>
<evidence type="ECO:0000256" key="2">
    <source>
        <dbReference type="ARBA" id="ARBA00022679"/>
    </source>
</evidence>
<dbReference type="EC" id="2.5.1.25" evidence="1"/>
<protein>
    <recommendedName>
        <fullName evidence="1">tRNA-uridine aminocarboxypropyltransferase</fullName>
        <ecNumber evidence="1">2.5.1.25</ecNumber>
    </recommendedName>
</protein>
<evidence type="ECO:0000256" key="4">
    <source>
        <dbReference type="ARBA" id="ARBA00022694"/>
    </source>
</evidence>
<dbReference type="EMBL" id="JAQOMS010000002">
    <property type="protein sequence ID" value="MDC2888021.1"/>
    <property type="molecule type" value="Genomic_DNA"/>
</dbReference>
<gene>
    <name evidence="7" type="ORF">PN838_03275</name>
</gene>
<organism evidence="7 8">
    <name type="scientific">Psychrosphaera algicola</name>
    <dbReference type="NCBI Taxonomy" id="3023714"/>
    <lineage>
        <taxon>Bacteria</taxon>
        <taxon>Pseudomonadati</taxon>
        <taxon>Pseudomonadota</taxon>
        <taxon>Gammaproteobacteria</taxon>
        <taxon>Alteromonadales</taxon>
        <taxon>Pseudoalteromonadaceae</taxon>
        <taxon>Psychrosphaera</taxon>
    </lineage>
</organism>
<comment type="similarity">
    <text evidence="5">Belongs to the TDD superfamily. DTWD2 family.</text>
</comment>
<keyword evidence="3" id="KW-0949">S-adenosyl-L-methionine</keyword>
<comment type="caution">
    <text evidence="7">The sequence shown here is derived from an EMBL/GenBank/DDBJ whole genome shotgun (WGS) entry which is preliminary data.</text>
</comment>
<dbReference type="InterPro" id="IPR039262">
    <property type="entry name" value="DTWD2/TAPT"/>
</dbReference>
<dbReference type="SMART" id="SM01144">
    <property type="entry name" value="DTW"/>
    <property type="match status" value="1"/>
</dbReference>
<sequence>MARECCKRCDFPIITCLCEAIKPVNNRTKLIVLQHPDEVKNKKNTIKLAKMACSNIEVFIGESEQDFADIMQTLVNSKTALLFPSDSATPFDQLASDISFDYLVILDGTWRKAKRIYFVNPWLKNCHICNLHWQTKASIRYALQVRSLAFLLLKQLPTALKSSKTYHQIICSIC</sequence>
<dbReference type="InterPro" id="IPR005636">
    <property type="entry name" value="DTW"/>
</dbReference>
<dbReference type="Proteomes" id="UP001528411">
    <property type="component" value="Unassembled WGS sequence"/>
</dbReference>
<proteinExistence type="inferred from homology"/>
<dbReference type="Pfam" id="PF03942">
    <property type="entry name" value="DTW"/>
    <property type="match status" value="1"/>
</dbReference>
<name>A0ABT5FBT2_9GAMM</name>
<dbReference type="RefSeq" id="WP_272179755.1">
    <property type="nucleotide sequence ID" value="NZ_JAQOMS010000002.1"/>
</dbReference>
<reference evidence="7 8" key="1">
    <citation type="submission" date="2023-01" db="EMBL/GenBank/DDBJ databases">
        <title>Psychrosphaera sp. nov., isolated from marine algae.</title>
        <authorList>
            <person name="Bayburt H."/>
            <person name="Choi B.J."/>
            <person name="Kim J.M."/>
            <person name="Choi D.G."/>
            <person name="Jeon C.O."/>
        </authorList>
    </citation>
    <scope>NUCLEOTIDE SEQUENCE [LARGE SCALE GENOMIC DNA]</scope>
    <source>
        <strain evidence="7 8">G1-22</strain>
    </source>
</reference>
<dbReference type="PANTHER" id="PTHR21392:SF0">
    <property type="entry name" value="TRNA-URIDINE AMINOCARBOXYPROPYLTRANSFERASE 2"/>
    <property type="match status" value="1"/>
</dbReference>
<evidence type="ECO:0000256" key="1">
    <source>
        <dbReference type="ARBA" id="ARBA00012386"/>
    </source>
</evidence>
<keyword evidence="4" id="KW-0819">tRNA processing</keyword>
<evidence type="ECO:0000313" key="8">
    <source>
        <dbReference type="Proteomes" id="UP001528411"/>
    </source>
</evidence>
<evidence type="ECO:0000313" key="7">
    <source>
        <dbReference type="EMBL" id="MDC2888021.1"/>
    </source>
</evidence>
<evidence type="ECO:0000256" key="3">
    <source>
        <dbReference type="ARBA" id="ARBA00022691"/>
    </source>
</evidence>
<keyword evidence="8" id="KW-1185">Reference proteome</keyword>
<evidence type="ECO:0000256" key="5">
    <source>
        <dbReference type="ARBA" id="ARBA00034489"/>
    </source>
</evidence>